<dbReference type="AlphaFoldDB" id="A0AAU7V407"/>
<evidence type="ECO:0000256" key="2">
    <source>
        <dbReference type="ARBA" id="ARBA00023141"/>
    </source>
</evidence>
<dbReference type="SUPFAM" id="SSF53223">
    <property type="entry name" value="Aminoacid dehydrogenase-like, N-terminal domain"/>
    <property type="match status" value="1"/>
</dbReference>
<evidence type="ECO:0000256" key="1">
    <source>
        <dbReference type="ARBA" id="ARBA00004871"/>
    </source>
</evidence>
<dbReference type="Pfam" id="PF08501">
    <property type="entry name" value="Shikimate_dh_N"/>
    <property type="match status" value="1"/>
</dbReference>
<dbReference type="GO" id="GO:0050661">
    <property type="term" value="F:NADP binding"/>
    <property type="evidence" value="ECO:0007669"/>
    <property type="project" value="TreeGrafter"/>
</dbReference>
<dbReference type="GO" id="GO:0009423">
    <property type="term" value="P:chorismate biosynthetic process"/>
    <property type="evidence" value="ECO:0007669"/>
    <property type="project" value="TreeGrafter"/>
</dbReference>
<keyword evidence="2" id="KW-0057">Aromatic amino acid biosynthesis</keyword>
<dbReference type="InterPro" id="IPR046346">
    <property type="entry name" value="Aminoacid_DH-like_N_sf"/>
</dbReference>
<dbReference type="KEGG" id="sapp:SAC06_05770"/>
<dbReference type="GO" id="GO:0019632">
    <property type="term" value="P:shikimate metabolic process"/>
    <property type="evidence" value="ECO:0007669"/>
    <property type="project" value="TreeGrafter"/>
</dbReference>
<dbReference type="Gene3D" id="3.40.50.10860">
    <property type="entry name" value="Leucine Dehydrogenase, chain A, domain 1"/>
    <property type="match status" value="1"/>
</dbReference>
<dbReference type="InterPro" id="IPR022893">
    <property type="entry name" value="Shikimate_DH_fam"/>
</dbReference>
<dbReference type="InterPro" id="IPR013708">
    <property type="entry name" value="Shikimate_DH-bd_N"/>
</dbReference>
<gene>
    <name evidence="4" type="ORF">SAC06_05770</name>
</gene>
<dbReference type="SUPFAM" id="SSF51735">
    <property type="entry name" value="NAD(P)-binding Rossmann-fold domains"/>
    <property type="match status" value="1"/>
</dbReference>
<keyword evidence="2" id="KW-0028">Amino-acid biosynthesis</keyword>
<proteinExistence type="predicted"/>
<organism evidence="4">
    <name type="scientific">Scrofimicrobium appendicitidis</name>
    <dbReference type="NCBI Taxonomy" id="3079930"/>
    <lineage>
        <taxon>Bacteria</taxon>
        <taxon>Bacillati</taxon>
        <taxon>Actinomycetota</taxon>
        <taxon>Actinomycetes</taxon>
        <taxon>Actinomycetales</taxon>
        <taxon>Actinomycetaceae</taxon>
        <taxon>Scrofimicrobium</taxon>
    </lineage>
</organism>
<dbReference type="GO" id="GO:0009073">
    <property type="term" value="P:aromatic amino acid family biosynthetic process"/>
    <property type="evidence" value="ECO:0007669"/>
    <property type="project" value="UniProtKB-KW"/>
</dbReference>
<dbReference type="GO" id="GO:0004764">
    <property type="term" value="F:shikimate 3-dehydrogenase (NADP+) activity"/>
    <property type="evidence" value="ECO:0007669"/>
    <property type="project" value="InterPro"/>
</dbReference>
<comment type="pathway">
    <text evidence="1">Metabolic intermediate biosynthesis; chorismate biosynthesis; chorismate from D-erythrose 4-phosphate and phosphoenolpyruvate: step 4/7.</text>
</comment>
<evidence type="ECO:0000313" key="4">
    <source>
        <dbReference type="EMBL" id="XBW07165.1"/>
    </source>
</evidence>
<dbReference type="GO" id="GO:0005829">
    <property type="term" value="C:cytosol"/>
    <property type="evidence" value="ECO:0007669"/>
    <property type="project" value="TreeGrafter"/>
</dbReference>
<dbReference type="EMBL" id="CP138335">
    <property type="protein sequence ID" value="XBW07165.1"/>
    <property type="molecule type" value="Genomic_DNA"/>
</dbReference>
<accession>A0AAU7V407</accession>
<name>A0AAU7V407_9ACTO</name>
<dbReference type="PANTHER" id="PTHR21089:SF1">
    <property type="entry name" value="BIFUNCTIONAL 3-DEHYDROQUINATE DEHYDRATASE_SHIKIMATE DEHYDROGENASE, CHLOROPLASTIC"/>
    <property type="match status" value="1"/>
</dbReference>
<dbReference type="RefSeq" id="WP_350257371.1">
    <property type="nucleotide sequence ID" value="NZ_CP138335.1"/>
</dbReference>
<feature type="domain" description="Shikimate dehydrogenase substrate binding N-terminal" evidence="3">
    <location>
        <begin position="7"/>
        <end position="88"/>
    </location>
</feature>
<evidence type="ECO:0000259" key="3">
    <source>
        <dbReference type="Pfam" id="PF08501"/>
    </source>
</evidence>
<reference evidence="4" key="1">
    <citation type="submission" date="2023-11" db="EMBL/GenBank/DDBJ databases">
        <title>Scrofimicrobium hongkongense sp. nov., isolated from a patient with peritonitis.</title>
        <authorList>
            <person name="Lao H.Y."/>
            <person name="Wong A.Y.P."/>
            <person name="Ng T.L."/>
            <person name="Wong R.Y.L."/>
            <person name="Yau M.C.Y."/>
            <person name="Lam J.Y.W."/>
            <person name="Siu G.K.H."/>
        </authorList>
    </citation>
    <scope>NUCLEOTIDE SEQUENCE</scope>
    <source>
        <strain evidence="4">R131</strain>
    </source>
</reference>
<sequence length="283" mass="29981">MTRWAAVIGSPIAHSLSPVLHRTAYRLAGLDWEYRQFEVTESSFPEFAESLDGDCAGISVTMPCKQVALSFADVSDGLAKTVGAANTLVPAAGLWGAFNTDVHGIVESVRAPFGDTLEEFAAQNRAARKQAVIIGTRATASSALAAAMTLGFDQVSVVGRSFQGAGNVTLAAGRLGVSFTPIKWDRTDLVREVLSRADLVLSTVPAEASAQLVEFAAPRPDQILLDVTYAAHSELTQTFVDAGALVIDPLAMLVYQGLAQVKLMSGHEVAFEPVYREVVAASK</sequence>
<dbReference type="PANTHER" id="PTHR21089">
    <property type="entry name" value="SHIKIMATE DEHYDROGENASE"/>
    <property type="match status" value="1"/>
</dbReference>
<dbReference type="Gene3D" id="3.40.50.720">
    <property type="entry name" value="NAD(P)-binding Rossmann-like Domain"/>
    <property type="match status" value="1"/>
</dbReference>
<dbReference type="InterPro" id="IPR036291">
    <property type="entry name" value="NAD(P)-bd_dom_sf"/>
</dbReference>
<protein>
    <submittedName>
        <fullName evidence="4">Shikimate dehydrogenase</fullName>
    </submittedName>
</protein>